<dbReference type="PRINTS" id="PR00344">
    <property type="entry name" value="BCTRLSENSOR"/>
</dbReference>
<dbReference type="Pfam" id="PF00512">
    <property type="entry name" value="HisKA"/>
    <property type="match status" value="1"/>
</dbReference>
<evidence type="ECO:0000313" key="14">
    <source>
        <dbReference type="EMBL" id="KAB1887821.1"/>
    </source>
</evidence>
<dbReference type="InterPro" id="IPR004358">
    <property type="entry name" value="Sig_transdc_His_kin-like_C"/>
</dbReference>
<dbReference type="PANTHER" id="PTHR45436">
    <property type="entry name" value="SENSOR HISTIDINE KINASE YKOH"/>
    <property type="match status" value="1"/>
</dbReference>
<evidence type="ECO:0000256" key="2">
    <source>
        <dbReference type="ARBA" id="ARBA00004236"/>
    </source>
</evidence>
<dbReference type="Pfam" id="PF00672">
    <property type="entry name" value="HAMP"/>
    <property type="match status" value="1"/>
</dbReference>
<proteinExistence type="predicted"/>
<gene>
    <name evidence="14" type="ORF">F6W70_00075</name>
</gene>
<comment type="subcellular location">
    <subcellularLocation>
        <location evidence="2">Cell membrane</location>
    </subcellularLocation>
</comment>
<dbReference type="InterPro" id="IPR036890">
    <property type="entry name" value="HATPase_C_sf"/>
</dbReference>
<evidence type="ECO:0000256" key="8">
    <source>
        <dbReference type="ARBA" id="ARBA00022989"/>
    </source>
</evidence>
<dbReference type="InterPro" id="IPR003594">
    <property type="entry name" value="HATPase_dom"/>
</dbReference>
<dbReference type="GO" id="GO:0005886">
    <property type="term" value="C:plasma membrane"/>
    <property type="evidence" value="ECO:0007669"/>
    <property type="project" value="UniProtKB-SubCell"/>
</dbReference>
<dbReference type="InterPro" id="IPR003660">
    <property type="entry name" value="HAMP_dom"/>
</dbReference>
<keyword evidence="6 11" id="KW-0812">Transmembrane</keyword>
<dbReference type="CDD" id="cd00075">
    <property type="entry name" value="HATPase"/>
    <property type="match status" value="1"/>
</dbReference>
<feature type="transmembrane region" description="Helical" evidence="11">
    <location>
        <begin position="134"/>
        <end position="160"/>
    </location>
</feature>
<organism evidence="14 15">
    <name type="scientific">Microbacterium maritypicum</name>
    <name type="common">Microbacterium liquefaciens</name>
    <dbReference type="NCBI Taxonomy" id="33918"/>
    <lineage>
        <taxon>Bacteria</taxon>
        <taxon>Bacillati</taxon>
        <taxon>Actinomycetota</taxon>
        <taxon>Actinomycetes</taxon>
        <taxon>Micrococcales</taxon>
        <taxon>Microbacteriaceae</taxon>
        <taxon>Microbacterium</taxon>
    </lineage>
</organism>
<dbReference type="Gene3D" id="1.10.287.130">
    <property type="match status" value="1"/>
</dbReference>
<feature type="domain" description="Histidine kinase" evidence="12">
    <location>
        <begin position="222"/>
        <end position="430"/>
    </location>
</feature>
<evidence type="ECO:0000256" key="3">
    <source>
        <dbReference type="ARBA" id="ARBA00012438"/>
    </source>
</evidence>
<dbReference type="PANTHER" id="PTHR45436:SF5">
    <property type="entry name" value="SENSOR HISTIDINE KINASE TRCS"/>
    <property type="match status" value="1"/>
</dbReference>
<evidence type="ECO:0000259" key="12">
    <source>
        <dbReference type="PROSITE" id="PS50109"/>
    </source>
</evidence>
<dbReference type="Proteomes" id="UP000436027">
    <property type="component" value="Unassembled WGS sequence"/>
</dbReference>
<dbReference type="InterPro" id="IPR050428">
    <property type="entry name" value="TCS_sensor_his_kinase"/>
</dbReference>
<dbReference type="SUPFAM" id="SSF158472">
    <property type="entry name" value="HAMP domain-like"/>
    <property type="match status" value="1"/>
</dbReference>
<keyword evidence="4" id="KW-0597">Phosphoprotein</keyword>
<evidence type="ECO:0000256" key="1">
    <source>
        <dbReference type="ARBA" id="ARBA00000085"/>
    </source>
</evidence>
<keyword evidence="8 11" id="KW-1133">Transmembrane helix</keyword>
<protein>
    <recommendedName>
        <fullName evidence="3">histidine kinase</fullName>
        <ecNumber evidence="3">2.7.13.3</ecNumber>
    </recommendedName>
</protein>
<evidence type="ECO:0000256" key="7">
    <source>
        <dbReference type="ARBA" id="ARBA00022777"/>
    </source>
</evidence>
<evidence type="ECO:0000256" key="9">
    <source>
        <dbReference type="ARBA" id="ARBA00023012"/>
    </source>
</evidence>
<evidence type="ECO:0000256" key="5">
    <source>
        <dbReference type="ARBA" id="ARBA00022679"/>
    </source>
</evidence>
<dbReference type="InterPro" id="IPR003661">
    <property type="entry name" value="HisK_dim/P_dom"/>
</dbReference>
<comment type="caution">
    <text evidence="14">The sequence shown here is derived from an EMBL/GenBank/DDBJ whole genome shotgun (WGS) entry which is preliminary data.</text>
</comment>
<evidence type="ECO:0000259" key="13">
    <source>
        <dbReference type="PROSITE" id="PS50885"/>
    </source>
</evidence>
<dbReference type="InterPro" id="IPR036097">
    <property type="entry name" value="HisK_dim/P_sf"/>
</dbReference>
<dbReference type="SMART" id="SM00387">
    <property type="entry name" value="HATPase_c"/>
    <property type="match status" value="1"/>
</dbReference>
<dbReference type="SUPFAM" id="SSF47384">
    <property type="entry name" value="Homodimeric domain of signal transducing histidine kinase"/>
    <property type="match status" value="1"/>
</dbReference>
<dbReference type="SMART" id="SM00388">
    <property type="entry name" value="HisKA"/>
    <property type="match status" value="1"/>
</dbReference>
<sequence>MRGRTTLGATVVVAVALLIGAFSFYGVLSASIHGSTERAAEQRLEELTERTDGPGGKGIDALDDEILQIIGADGSVRAASEDAREKLGSTPLPVDDDPQTTTVDGETVLVVSEDIERDQTLVLAVSMEDDAETLATVATLLAIALPLLLLLVAVTTWSVVGRALRPVELIREEVDGITAERLHQRVPVPETADEIAALATTMNGMLDRLDAAATAQRRFVSDASHELRSPLATIRQHAELAQAHPDVTSIGELAEVVSEEGLRLQGIVESLLLLARLDEGASTHDEAVDLDDIALGEVRRLRAAGIDVDGSGIHAARVHGDPRLLGQLVRNLADNAVRHSRGRVAIGVTPSDGYVFVTIEDDGTGVPTEERERIFERFVRLDEARSRDAGGSGLGLAIARGIAASGHGTLTVDDSRWGGARFVLTLPLGA</sequence>
<dbReference type="CDD" id="cd06225">
    <property type="entry name" value="HAMP"/>
    <property type="match status" value="1"/>
</dbReference>
<feature type="domain" description="HAMP" evidence="13">
    <location>
        <begin position="161"/>
        <end position="214"/>
    </location>
</feature>
<keyword evidence="5" id="KW-0808">Transferase</keyword>
<dbReference type="Gene3D" id="3.30.565.10">
    <property type="entry name" value="Histidine kinase-like ATPase, C-terminal domain"/>
    <property type="match status" value="1"/>
</dbReference>
<reference evidence="14 15" key="1">
    <citation type="submission" date="2019-09" db="EMBL/GenBank/DDBJ databases">
        <title>Whole genome sequencing of Microbacterium maritypicum.</title>
        <authorList>
            <person name="Lenchi N."/>
        </authorList>
    </citation>
    <scope>NUCLEOTIDE SEQUENCE [LARGE SCALE GENOMIC DNA]</scope>
    <source>
        <strain evidence="14 15">DSM 12512</strain>
    </source>
</reference>
<evidence type="ECO:0000256" key="4">
    <source>
        <dbReference type="ARBA" id="ARBA00022553"/>
    </source>
</evidence>
<dbReference type="PROSITE" id="PS50885">
    <property type="entry name" value="HAMP"/>
    <property type="match status" value="1"/>
</dbReference>
<evidence type="ECO:0000256" key="6">
    <source>
        <dbReference type="ARBA" id="ARBA00022692"/>
    </source>
</evidence>
<evidence type="ECO:0000256" key="11">
    <source>
        <dbReference type="SAM" id="Phobius"/>
    </source>
</evidence>
<keyword evidence="9" id="KW-0902">Two-component regulatory system</keyword>
<feature type="transmembrane region" description="Helical" evidence="11">
    <location>
        <begin position="7"/>
        <end position="28"/>
    </location>
</feature>
<dbReference type="EC" id="2.7.13.3" evidence="3"/>
<dbReference type="Pfam" id="PF02518">
    <property type="entry name" value="HATPase_c"/>
    <property type="match status" value="1"/>
</dbReference>
<dbReference type="CDD" id="cd00082">
    <property type="entry name" value="HisKA"/>
    <property type="match status" value="1"/>
</dbReference>
<dbReference type="PROSITE" id="PS50109">
    <property type="entry name" value="HIS_KIN"/>
    <property type="match status" value="1"/>
</dbReference>
<evidence type="ECO:0000256" key="10">
    <source>
        <dbReference type="ARBA" id="ARBA00023136"/>
    </source>
</evidence>
<evidence type="ECO:0000313" key="15">
    <source>
        <dbReference type="Proteomes" id="UP000436027"/>
    </source>
</evidence>
<dbReference type="AlphaFoldDB" id="A0AAD3X5U4"/>
<comment type="catalytic activity">
    <reaction evidence="1">
        <text>ATP + protein L-histidine = ADP + protein N-phospho-L-histidine.</text>
        <dbReference type="EC" id="2.7.13.3"/>
    </reaction>
</comment>
<dbReference type="RefSeq" id="WP_151485581.1">
    <property type="nucleotide sequence ID" value="NZ_WAAQ01000001.1"/>
</dbReference>
<dbReference type="SMART" id="SM00304">
    <property type="entry name" value="HAMP"/>
    <property type="match status" value="1"/>
</dbReference>
<accession>A0AAD3X5U4</accession>
<keyword evidence="7 14" id="KW-0418">Kinase</keyword>
<dbReference type="GO" id="GO:0000155">
    <property type="term" value="F:phosphorelay sensor kinase activity"/>
    <property type="evidence" value="ECO:0007669"/>
    <property type="project" value="InterPro"/>
</dbReference>
<dbReference type="EMBL" id="WAAQ01000001">
    <property type="protein sequence ID" value="KAB1887821.1"/>
    <property type="molecule type" value="Genomic_DNA"/>
</dbReference>
<dbReference type="InterPro" id="IPR005467">
    <property type="entry name" value="His_kinase_dom"/>
</dbReference>
<keyword evidence="10 11" id="KW-0472">Membrane</keyword>
<name>A0AAD3X5U4_MICMQ</name>
<dbReference type="Gene3D" id="6.10.340.10">
    <property type="match status" value="1"/>
</dbReference>
<dbReference type="SUPFAM" id="SSF55874">
    <property type="entry name" value="ATPase domain of HSP90 chaperone/DNA topoisomerase II/histidine kinase"/>
    <property type="match status" value="1"/>
</dbReference>